<evidence type="ECO:0000313" key="4">
    <source>
        <dbReference type="Proteomes" id="UP001295684"/>
    </source>
</evidence>
<dbReference type="EMBL" id="CAMPGE010005992">
    <property type="protein sequence ID" value="CAI2364838.1"/>
    <property type="molecule type" value="Genomic_DNA"/>
</dbReference>
<name>A0AAD1UGK2_EUPCR</name>
<reference evidence="3" key="1">
    <citation type="submission" date="2023-07" db="EMBL/GenBank/DDBJ databases">
        <authorList>
            <consortium name="AG Swart"/>
            <person name="Singh M."/>
            <person name="Singh A."/>
            <person name="Seah K."/>
            <person name="Emmerich C."/>
        </authorList>
    </citation>
    <scope>NUCLEOTIDE SEQUENCE</scope>
    <source>
        <strain evidence="3">DP1</strain>
    </source>
</reference>
<gene>
    <name evidence="3" type="ORF">ECRASSUSDP1_LOCUS6188</name>
</gene>
<accession>A0AAD1UGK2</accession>
<evidence type="ECO:0000256" key="1">
    <source>
        <dbReference type="SAM" id="Coils"/>
    </source>
</evidence>
<comment type="caution">
    <text evidence="3">The sequence shown here is derived from an EMBL/GenBank/DDBJ whole genome shotgun (WGS) entry which is preliminary data.</text>
</comment>
<evidence type="ECO:0000256" key="2">
    <source>
        <dbReference type="SAM" id="MobiDB-lite"/>
    </source>
</evidence>
<keyword evidence="4" id="KW-1185">Reference proteome</keyword>
<feature type="coiled-coil region" evidence="1">
    <location>
        <begin position="201"/>
        <end position="228"/>
    </location>
</feature>
<organism evidence="3 4">
    <name type="scientific">Euplotes crassus</name>
    <dbReference type="NCBI Taxonomy" id="5936"/>
    <lineage>
        <taxon>Eukaryota</taxon>
        <taxon>Sar</taxon>
        <taxon>Alveolata</taxon>
        <taxon>Ciliophora</taxon>
        <taxon>Intramacronucleata</taxon>
        <taxon>Spirotrichea</taxon>
        <taxon>Hypotrichia</taxon>
        <taxon>Euplotida</taxon>
        <taxon>Euplotidae</taxon>
        <taxon>Moneuplotes</taxon>
    </lineage>
</organism>
<dbReference type="Proteomes" id="UP001295684">
    <property type="component" value="Unassembled WGS sequence"/>
</dbReference>
<sequence>MFGNYRNSRKDHTYVKEAYSGIKGMFEHRRYTDEFRSPNRLPNPLMGNQRENRNQNRIKANYSKYIKEVIKNIRRQRSKQLSDRNRLLKANKPRIRNVAMNNILTTNSNKKFTNMTKVEQKLTRTLDFSDKEFKTPDLTTKIRKNLDVSLGYSNERGILGQMHSHRSSGSSRSGSKRSLRNSYELRSHSPIERKKDTEEYYITLKSQISEKEKQAKEQKEMKKLEDAEYLGLMINHFPFGKMGAGAPLRDKNGHILAERGHMSDKDTNETPVLYSPKEAYNSFSHQKQPDKSCKLLLIFS</sequence>
<feature type="region of interest" description="Disordered" evidence="2">
    <location>
        <begin position="157"/>
        <end position="191"/>
    </location>
</feature>
<dbReference type="AlphaFoldDB" id="A0AAD1UGK2"/>
<protein>
    <submittedName>
        <fullName evidence="3">Uncharacterized protein</fullName>
    </submittedName>
</protein>
<keyword evidence="1" id="KW-0175">Coiled coil</keyword>
<evidence type="ECO:0000313" key="3">
    <source>
        <dbReference type="EMBL" id="CAI2364838.1"/>
    </source>
</evidence>
<proteinExistence type="predicted"/>